<protein>
    <submittedName>
        <fullName evidence="2">Uncharacterized protein</fullName>
    </submittedName>
</protein>
<dbReference type="AlphaFoldDB" id="A0A066XT31"/>
<name>A0A066XT31_COLSU</name>
<dbReference type="EMBL" id="JMSE01000598">
    <property type="protein sequence ID" value="KDN68906.1"/>
    <property type="molecule type" value="Genomic_DNA"/>
</dbReference>
<evidence type="ECO:0000313" key="3">
    <source>
        <dbReference type="Proteomes" id="UP000027238"/>
    </source>
</evidence>
<reference evidence="3" key="1">
    <citation type="journal article" date="2014" name="Genome Announc.">
        <title>Draft genome sequence of Colletotrichum sublineola, a destructive pathogen of cultivated sorghum.</title>
        <authorList>
            <person name="Baroncelli R."/>
            <person name="Sanz-Martin J.M."/>
            <person name="Rech G.E."/>
            <person name="Sukno S.A."/>
            <person name="Thon M.R."/>
        </authorList>
    </citation>
    <scope>NUCLEOTIDE SEQUENCE [LARGE SCALE GENOMIC DNA]</scope>
    <source>
        <strain evidence="3">TX430BB</strain>
    </source>
</reference>
<feature type="region of interest" description="Disordered" evidence="1">
    <location>
        <begin position="60"/>
        <end position="94"/>
    </location>
</feature>
<evidence type="ECO:0000256" key="1">
    <source>
        <dbReference type="SAM" id="MobiDB-lite"/>
    </source>
</evidence>
<accession>A0A066XT31</accession>
<dbReference type="Proteomes" id="UP000027238">
    <property type="component" value="Unassembled WGS sequence"/>
</dbReference>
<sequence>MFAAAGAAFGVRLDELAGLPMVPDPSGYVMLPISTRPYVPAAQPDASPAKVVPQSYLHHLVSQSDDSQHSAIDRTNKYKSKGKEGDPLSNAVTT</sequence>
<proteinExistence type="predicted"/>
<dbReference type="HOGENOM" id="CLU_2386053_0_0_1"/>
<feature type="compositionally biased region" description="Basic and acidic residues" evidence="1">
    <location>
        <begin position="66"/>
        <end position="86"/>
    </location>
</feature>
<gene>
    <name evidence="2" type="ORF">CSUB01_11353</name>
</gene>
<evidence type="ECO:0000313" key="2">
    <source>
        <dbReference type="EMBL" id="KDN68906.1"/>
    </source>
</evidence>
<comment type="caution">
    <text evidence="2">The sequence shown here is derived from an EMBL/GenBank/DDBJ whole genome shotgun (WGS) entry which is preliminary data.</text>
</comment>
<organism evidence="2 3">
    <name type="scientific">Colletotrichum sublineola</name>
    <name type="common">Sorghum anthracnose fungus</name>
    <dbReference type="NCBI Taxonomy" id="1173701"/>
    <lineage>
        <taxon>Eukaryota</taxon>
        <taxon>Fungi</taxon>
        <taxon>Dikarya</taxon>
        <taxon>Ascomycota</taxon>
        <taxon>Pezizomycotina</taxon>
        <taxon>Sordariomycetes</taxon>
        <taxon>Hypocreomycetidae</taxon>
        <taxon>Glomerellales</taxon>
        <taxon>Glomerellaceae</taxon>
        <taxon>Colletotrichum</taxon>
        <taxon>Colletotrichum graminicola species complex</taxon>
    </lineage>
</organism>
<keyword evidence="3" id="KW-1185">Reference proteome</keyword>